<keyword evidence="1" id="KW-1133">Transmembrane helix</keyword>
<comment type="caution">
    <text evidence="2">The sequence shown here is derived from an EMBL/GenBank/DDBJ whole genome shotgun (WGS) entry which is preliminary data.</text>
</comment>
<keyword evidence="1" id="KW-0472">Membrane</keyword>
<reference evidence="2 3" key="1">
    <citation type="submission" date="2019-03" db="EMBL/GenBank/DDBJ databases">
        <title>Genomic Encyclopedia of Type Strains, Phase IV (KMG-IV): sequencing the most valuable type-strain genomes for metagenomic binning, comparative biology and taxonomic classification.</title>
        <authorList>
            <person name="Goeker M."/>
        </authorList>
    </citation>
    <scope>NUCLEOTIDE SEQUENCE [LARGE SCALE GENOMIC DNA]</scope>
    <source>
        <strain evidence="2 3">DSM 21667</strain>
    </source>
</reference>
<evidence type="ECO:0000313" key="3">
    <source>
        <dbReference type="Proteomes" id="UP000295293"/>
    </source>
</evidence>
<gene>
    <name evidence="2" type="ORF">DFR29_103294</name>
</gene>
<dbReference type="RefSeq" id="WP_133817886.1">
    <property type="nucleotide sequence ID" value="NZ_SNZH01000003.1"/>
</dbReference>
<accession>A0A4R6Z4Y4</accession>
<name>A0A4R6Z4Y4_9GAMM</name>
<sequence>MVITCPKCRHENVAATGQAMEACPQCGVIYARAALAQHQQRQVESVRARVAAAVPDGNAPGFVERFGWYLTIAGALYGSVMLISTWVLAESAPQQAAGAGLAAAAVVVPYCLARALQQLFRK</sequence>
<feature type="transmembrane region" description="Helical" evidence="1">
    <location>
        <begin position="95"/>
        <end position="113"/>
    </location>
</feature>
<dbReference type="Proteomes" id="UP000295293">
    <property type="component" value="Unassembled WGS sequence"/>
</dbReference>
<protein>
    <submittedName>
        <fullName evidence="2">Uncharacterized protein</fullName>
    </submittedName>
</protein>
<evidence type="ECO:0000256" key="1">
    <source>
        <dbReference type="SAM" id="Phobius"/>
    </source>
</evidence>
<feature type="transmembrane region" description="Helical" evidence="1">
    <location>
        <begin position="66"/>
        <end position="89"/>
    </location>
</feature>
<evidence type="ECO:0000313" key="2">
    <source>
        <dbReference type="EMBL" id="TDR46758.1"/>
    </source>
</evidence>
<organism evidence="2 3">
    <name type="scientific">Tahibacter aquaticus</name>
    <dbReference type="NCBI Taxonomy" id="520092"/>
    <lineage>
        <taxon>Bacteria</taxon>
        <taxon>Pseudomonadati</taxon>
        <taxon>Pseudomonadota</taxon>
        <taxon>Gammaproteobacteria</taxon>
        <taxon>Lysobacterales</taxon>
        <taxon>Rhodanobacteraceae</taxon>
        <taxon>Tahibacter</taxon>
    </lineage>
</organism>
<keyword evidence="1" id="KW-0812">Transmembrane</keyword>
<dbReference type="AlphaFoldDB" id="A0A4R6Z4Y4"/>
<keyword evidence="3" id="KW-1185">Reference proteome</keyword>
<dbReference type="EMBL" id="SNZH01000003">
    <property type="protein sequence ID" value="TDR46758.1"/>
    <property type="molecule type" value="Genomic_DNA"/>
</dbReference>
<proteinExistence type="predicted"/>